<dbReference type="PANTHER" id="PTHR34687">
    <property type="entry name" value="CHAPERONE PROTEIN DNAJ-LIKE PROTEIN"/>
    <property type="match status" value="1"/>
</dbReference>
<evidence type="ECO:0000256" key="1">
    <source>
        <dbReference type="SAM" id="SignalP"/>
    </source>
</evidence>
<keyword evidence="1" id="KW-0732">Signal</keyword>
<gene>
    <name evidence="2" type="ORF">RJ640_030846</name>
</gene>
<proteinExistence type="predicted"/>
<accession>A0AA88QU17</accession>
<organism evidence="2 3">
    <name type="scientific">Escallonia rubra</name>
    <dbReference type="NCBI Taxonomy" id="112253"/>
    <lineage>
        <taxon>Eukaryota</taxon>
        <taxon>Viridiplantae</taxon>
        <taxon>Streptophyta</taxon>
        <taxon>Embryophyta</taxon>
        <taxon>Tracheophyta</taxon>
        <taxon>Spermatophyta</taxon>
        <taxon>Magnoliopsida</taxon>
        <taxon>eudicotyledons</taxon>
        <taxon>Gunneridae</taxon>
        <taxon>Pentapetalae</taxon>
        <taxon>asterids</taxon>
        <taxon>campanulids</taxon>
        <taxon>Escalloniales</taxon>
        <taxon>Escalloniaceae</taxon>
        <taxon>Escallonia</taxon>
    </lineage>
</organism>
<protein>
    <submittedName>
        <fullName evidence="2">Uncharacterized protein</fullName>
    </submittedName>
</protein>
<feature type="chain" id="PRO_5041670251" evidence="1">
    <location>
        <begin position="28"/>
        <end position="226"/>
    </location>
</feature>
<dbReference type="EMBL" id="JAVXUO010002827">
    <property type="protein sequence ID" value="KAK2969305.1"/>
    <property type="molecule type" value="Genomic_DNA"/>
</dbReference>
<keyword evidence="3" id="KW-1185">Reference proteome</keyword>
<feature type="signal peptide" evidence="1">
    <location>
        <begin position="1"/>
        <end position="27"/>
    </location>
</feature>
<evidence type="ECO:0000313" key="3">
    <source>
        <dbReference type="Proteomes" id="UP001187471"/>
    </source>
</evidence>
<comment type="caution">
    <text evidence="2">The sequence shown here is derived from an EMBL/GenBank/DDBJ whole genome shotgun (WGS) entry which is preliminary data.</text>
</comment>
<sequence length="226" mass="23854">MGPIVLTQLATGLGVLAGAALVKSVMDQNPMAGPGQFPRCPRCNGSGHVSCMCSRWSDGDVGCRTCSGSGRMGCSSCGGTGTGRPIPVQISARPPNRPSKNGSMTRISKMCKEIVNRSCSSVDGLKPCTHDGQHGESSILDLLCPQFLEFFRRTTSPSKGIKPQATWIANICSCELVVGEDGVSIHTPWLDDVCPPSSFSPTNENQLDNEECGFVSEVLLFTGCVP</sequence>
<dbReference type="Proteomes" id="UP001187471">
    <property type="component" value="Unassembled WGS sequence"/>
</dbReference>
<reference evidence="2" key="1">
    <citation type="submission" date="2022-12" db="EMBL/GenBank/DDBJ databases">
        <title>Draft genome assemblies for two species of Escallonia (Escalloniales).</title>
        <authorList>
            <person name="Chanderbali A."/>
            <person name="Dervinis C."/>
            <person name="Anghel I."/>
            <person name="Soltis D."/>
            <person name="Soltis P."/>
            <person name="Zapata F."/>
        </authorList>
    </citation>
    <scope>NUCLEOTIDE SEQUENCE</scope>
    <source>
        <strain evidence="2">UCBG92.1500</strain>
        <tissue evidence="2">Leaf</tissue>
    </source>
</reference>
<dbReference type="AlphaFoldDB" id="A0AA88QU17"/>
<name>A0AA88QU17_9ASTE</name>
<evidence type="ECO:0000313" key="2">
    <source>
        <dbReference type="EMBL" id="KAK2969305.1"/>
    </source>
</evidence>
<dbReference type="PANTHER" id="PTHR34687:SF1">
    <property type="entry name" value="CHAPERONE PROTEIN DNAJ-LIKE PROTEIN"/>
    <property type="match status" value="1"/>
</dbReference>